<feature type="domain" description="IrrE N-terminal-like" evidence="1">
    <location>
        <begin position="35"/>
        <end position="104"/>
    </location>
</feature>
<evidence type="ECO:0000313" key="2">
    <source>
        <dbReference type="EMBL" id="QGJ93486.1"/>
    </source>
</evidence>
<sequence length="141" mass="16025">MAAAMGVAVEWERYMPEGWKGAYDLASNAVYLLWGLSPLTGKCVLAHELGHAHYRHSGNSRPNEWHADRWAAHQLIDKRDYFEAIRDSPSLDELSRRLNVTPHTASVYVRTLRGPGMFMEFQPVKLEMHTPTYQEVCALAA</sequence>
<dbReference type="RefSeq" id="YP_009885117.1">
    <property type="nucleotide sequence ID" value="NC_049478.1"/>
</dbReference>
<dbReference type="Proteomes" id="UP000427282">
    <property type="component" value="Segment"/>
</dbReference>
<dbReference type="InterPro" id="IPR010359">
    <property type="entry name" value="IrrE_HExxH"/>
</dbReference>
<reference evidence="2 3" key="1">
    <citation type="submission" date="2019-10" db="EMBL/GenBank/DDBJ databases">
        <authorList>
            <person name="Garlena R.A."/>
            <person name="Russell D.A."/>
            <person name="Pope W.H."/>
            <person name="Jacobs-Sera D."/>
            <person name="Hatfull G.F."/>
        </authorList>
    </citation>
    <scope>NUCLEOTIDE SEQUENCE [LARGE SCALE GENOMIC DNA]</scope>
</reference>
<evidence type="ECO:0000313" key="3">
    <source>
        <dbReference type="Proteomes" id="UP000427282"/>
    </source>
</evidence>
<evidence type="ECO:0000259" key="1">
    <source>
        <dbReference type="Pfam" id="PF06114"/>
    </source>
</evidence>
<gene>
    <name evidence="2" type="primary">37</name>
    <name evidence="2" type="ORF">SEA_MUFASA8_37</name>
</gene>
<accession>A0A649VM53</accession>
<keyword evidence="3" id="KW-1185">Reference proteome</keyword>
<name>A0A649VM53_9CAUD</name>
<dbReference type="Pfam" id="PF06114">
    <property type="entry name" value="Peptidase_M78"/>
    <property type="match status" value="1"/>
</dbReference>
<proteinExistence type="predicted"/>
<dbReference type="KEGG" id="vg:55814490"/>
<dbReference type="EMBL" id="MN586027">
    <property type="protein sequence ID" value="QGJ93486.1"/>
    <property type="molecule type" value="Genomic_DNA"/>
</dbReference>
<protein>
    <submittedName>
        <fullName evidence="2">Peptidase</fullName>
    </submittedName>
</protein>
<dbReference type="GeneID" id="55814490"/>
<organism evidence="2 3">
    <name type="scientific">Arthrobacter phage Mufasa8</name>
    <dbReference type="NCBI Taxonomy" id="2656526"/>
    <lineage>
        <taxon>Viruses</taxon>
        <taxon>Duplodnaviria</taxon>
        <taxon>Heunggongvirae</taxon>
        <taxon>Uroviricota</taxon>
        <taxon>Caudoviricetes</taxon>
        <taxon>Mufasoctovirus</taxon>
        <taxon>Mufasoctovirus mufasa8</taxon>
    </lineage>
</organism>